<gene>
    <name evidence="2" type="ORF">WN55_01782</name>
</gene>
<accession>A0A154PDW3</accession>
<sequence length="67" mass="7504">LKDNQLSNHLSSPVSVLHSSLLEEWEDIKTMYPLSYKQARMFLVVVASSVSCERLFSKAGATVTQTM</sequence>
<proteinExistence type="predicted"/>
<reference evidence="2 3" key="1">
    <citation type="submission" date="2015-07" db="EMBL/GenBank/DDBJ databases">
        <title>The genome of Dufourea novaeangliae.</title>
        <authorList>
            <person name="Pan H."/>
            <person name="Kapheim K."/>
        </authorList>
    </citation>
    <scope>NUCLEOTIDE SEQUENCE [LARGE SCALE GENOMIC DNA]</scope>
    <source>
        <strain evidence="2">0120121106</strain>
        <tissue evidence="2">Whole body</tissue>
    </source>
</reference>
<dbReference type="AlphaFoldDB" id="A0A154PDW3"/>
<dbReference type="GO" id="GO:0046983">
    <property type="term" value="F:protein dimerization activity"/>
    <property type="evidence" value="ECO:0007669"/>
    <property type="project" value="InterPro"/>
</dbReference>
<keyword evidence="3" id="KW-1185">Reference proteome</keyword>
<dbReference type="STRING" id="178035.A0A154PDW3"/>
<dbReference type="EMBL" id="KQ434885">
    <property type="protein sequence ID" value="KZC10031.1"/>
    <property type="molecule type" value="Genomic_DNA"/>
</dbReference>
<name>A0A154PDW3_DUFNO</name>
<feature type="non-terminal residue" evidence="2">
    <location>
        <position position="1"/>
    </location>
</feature>
<feature type="domain" description="HAT C-terminal dimerisation" evidence="1">
    <location>
        <begin position="19"/>
        <end position="65"/>
    </location>
</feature>
<dbReference type="Proteomes" id="UP000076502">
    <property type="component" value="Unassembled WGS sequence"/>
</dbReference>
<organism evidence="2 3">
    <name type="scientific">Dufourea novaeangliae</name>
    <name type="common">Sweat bee</name>
    <dbReference type="NCBI Taxonomy" id="178035"/>
    <lineage>
        <taxon>Eukaryota</taxon>
        <taxon>Metazoa</taxon>
        <taxon>Ecdysozoa</taxon>
        <taxon>Arthropoda</taxon>
        <taxon>Hexapoda</taxon>
        <taxon>Insecta</taxon>
        <taxon>Pterygota</taxon>
        <taxon>Neoptera</taxon>
        <taxon>Endopterygota</taxon>
        <taxon>Hymenoptera</taxon>
        <taxon>Apocrita</taxon>
        <taxon>Aculeata</taxon>
        <taxon>Apoidea</taxon>
        <taxon>Anthophila</taxon>
        <taxon>Halictidae</taxon>
        <taxon>Rophitinae</taxon>
        <taxon>Dufourea</taxon>
    </lineage>
</organism>
<evidence type="ECO:0000313" key="2">
    <source>
        <dbReference type="EMBL" id="KZC10031.1"/>
    </source>
</evidence>
<evidence type="ECO:0000313" key="3">
    <source>
        <dbReference type="Proteomes" id="UP000076502"/>
    </source>
</evidence>
<evidence type="ECO:0000259" key="1">
    <source>
        <dbReference type="Pfam" id="PF05699"/>
    </source>
</evidence>
<dbReference type="Pfam" id="PF05699">
    <property type="entry name" value="Dimer_Tnp_hAT"/>
    <property type="match status" value="1"/>
</dbReference>
<dbReference type="InterPro" id="IPR008906">
    <property type="entry name" value="HATC_C_dom"/>
</dbReference>
<protein>
    <recommendedName>
        <fullName evidence="1">HAT C-terminal dimerisation domain-containing protein</fullName>
    </recommendedName>
</protein>